<dbReference type="Proteomes" id="UP001211907">
    <property type="component" value="Unassembled WGS sequence"/>
</dbReference>
<gene>
    <name evidence="2" type="ORF">HK100_010824</name>
</gene>
<evidence type="ECO:0000313" key="3">
    <source>
        <dbReference type="Proteomes" id="UP001211907"/>
    </source>
</evidence>
<dbReference type="EMBL" id="JADGJH010000611">
    <property type="protein sequence ID" value="KAJ3125422.1"/>
    <property type="molecule type" value="Genomic_DNA"/>
</dbReference>
<reference evidence="2" key="1">
    <citation type="submission" date="2020-05" db="EMBL/GenBank/DDBJ databases">
        <title>Phylogenomic resolution of chytrid fungi.</title>
        <authorList>
            <person name="Stajich J.E."/>
            <person name="Amses K."/>
            <person name="Simmons R."/>
            <person name="Seto K."/>
            <person name="Myers J."/>
            <person name="Bonds A."/>
            <person name="Quandt C.A."/>
            <person name="Barry K."/>
            <person name="Liu P."/>
            <person name="Grigoriev I."/>
            <person name="Longcore J.E."/>
            <person name="James T.Y."/>
        </authorList>
    </citation>
    <scope>NUCLEOTIDE SEQUENCE</scope>
    <source>
        <strain evidence="2">JEL0513</strain>
    </source>
</reference>
<evidence type="ECO:0000313" key="2">
    <source>
        <dbReference type="EMBL" id="KAJ3125422.1"/>
    </source>
</evidence>
<accession>A0AAD5XEJ5</accession>
<proteinExistence type="predicted"/>
<keyword evidence="1" id="KW-0175">Coiled coil</keyword>
<organism evidence="2 3">
    <name type="scientific">Physocladia obscura</name>
    <dbReference type="NCBI Taxonomy" id="109957"/>
    <lineage>
        <taxon>Eukaryota</taxon>
        <taxon>Fungi</taxon>
        <taxon>Fungi incertae sedis</taxon>
        <taxon>Chytridiomycota</taxon>
        <taxon>Chytridiomycota incertae sedis</taxon>
        <taxon>Chytridiomycetes</taxon>
        <taxon>Chytridiales</taxon>
        <taxon>Chytriomycetaceae</taxon>
        <taxon>Physocladia</taxon>
    </lineage>
</organism>
<protein>
    <submittedName>
        <fullName evidence="2">Uncharacterized protein</fullName>
    </submittedName>
</protein>
<dbReference type="AlphaFoldDB" id="A0AAD5XEJ5"/>
<sequence length="120" mass="13650">MKRNASKRTEFTETECQTNLTCYSTEKAENALAHLKIAKLDNSVLKQEMRNAKAKSSAEIRVLKKQLEEFAGFKETMDKMQKEAVAGIERLLAKLKVKESMLEEAQRQLAVLEQEKDGNS</sequence>
<name>A0AAD5XEJ5_9FUNG</name>
<keyword evidence="3" id="KW-1185">Reference proteome</keyword>
<feature type="coiled-coil region" evidence="1">
    <location>
        <begin position="35"/>
        <end position="115"/>
    </location>
</feature>
<comment type="caution">
    <text evidence="2">The sequence shown here is derived from an EMBL/GenBank/DDBJ whole genome shotgun (WGS) entry which is preliminary data.</text>
</comment>
<evidence type="ECO:0000256" key="1">
    <source>
        <dbReference type="SAM" id="Coils"/>
    </source>
</evidence>